<evidence type="ECO:0000313" key="13">
    <source>
        <dbReference type="Proteomes" id="UP000318801"/>
    </source>
</evidence>
<dbReference type="Gene3D" id="3.30.565.10">
    <property type="entry name" value="Histidine kinase-like ATPase, C-terminal domain"/>
    <property type="match status" value="1"/>
</dbReference>
<evidence type="ECO:0000256" key="6">
    <source>
        <dbReference type="ARBA" id="ARBA00022741"/>
    </source>
</evidence>
<evidence type="ECO:0000256" key="4">
    <source>
        <dbReference type="ARBA" id="ARBA00022553"/>
    </source>
</evidence>
<dbReference type="RefSeq" id="WP_141149589.1">
    <property type="nucleotide sequence ID" value="NZ_VHLG01000009.1"/>
</dbReference>
<keyword evidence="8" id="KW-0067">ATP-binding</keyword>
<sequence length="438" mass="47142">MKRFGLVTRLMLIIAAAFLAIQLVALILFLSLRVTSPVETLLKVPERIAALVELLDRSDTQTRSLVLAAGAGGDRTIAIIARPEPESGARFGLPRIRDAVENALIARGITNRTVRTRGVSGTVFGNDGSYEVYVELRDGSYLEVKLRDNVTIRLLGVPVGFFAGVTGLVIALVALIAIARQMRPLVALSRQVERFGTSAPQQPIDETGAAEIRQLIAAINRMQKRIDTLVSGRTMLLGSISHDMGTYLTRLRLRIEMMPESTRRDGAIADLEAMQALLAETLDFAAVSTAMQDGKGAPLVAALTSQLADIDRALYTFTAEMDEIRVALSEVALMRIVANLIGNAARYASHFDIQLSADAHHARLVIDDDGPGIAPEERDKVFEPFYRVEHSRSRETGGTGLGLTIVKQIVDAAGGTIVLTSSPASGLGVIITLPLMPG</sequence>
<evidence type="ECO:0000256" key="2">
    <source>
        <dbReference type="ARBA" id="ARBA00004370"/>
    </source>
</evidence>
<dbReference type="InterPro" id="IPR050980">
    <property type="entry name" value="2C_sensor_his_kinase"/>
</dbReference>
<dbReference type="Pfam" id="PF00672">
    <property type="entry name" value="HAMP"/>
    <property type="match status" value="1"/>
</dbReference>
<keyword evidence="9" id="KW-0472">Membrane</keyword>
<dbReference type="InterPro" id="IPR036890">
    <property type="entry name" value="HATPase_C_sf"/>
</dbReference>
<dbReference type="Pfam" id="PF02518">
    <property type="entry name" value="HATPase_c"/>
    <property type="match status" value="1"/>
</dbReference>
<dbReference type="GO" id="GO:0000155">
    <property type="term" value="F:phosphorelay sensor kinase activity"/>
    <property type="evidence" value="ECO:0007669"/>
    <property type="project" value="InterPro"/>
</dbReference>
<feature type="transmembrane region" description="Helical" evidence="9">
    <location>
        <begin position="155"/>
        <end position="179"/>
    </location>
</feature>
<dbReference type="PANTHER" id="PTHR44936:SF10">
    <property type="entry name" value="SENSOR PROTEIN RSTB"/>
    <property type="match status" value="1"/>
</dbReference>
<dbReference type="SMART" id="SM00304">
    <property type="entry name" value="HAMP"/>
    <property type="match status" value="1"/>
</dbReference>
<dbReference type="CDD" id="cd00075">
    <property type="entry name" value="HATPase"/>
    <property type="match status" value="1"/>
</dbReference>
<comment type="subcellular location">
    <subcellularLocation>
        <location evidence="2">Membrane</location>
    </subcellularLocation>
</comment>
<dbReference type="PROSITE" id="PS50109">
    <property type="entry name" value="HIS_KIN"/>
    <property type="match status" value="1"/>
</dbReference>
<keyword evidence="9" id="KW-0812">Transmembrane</keyword>
<name>A0A506U4T7_9HYPH</name>
<comment type="caution">
    <text evidence="12">The sequence shown here is derived from an EMBL/GenBank/DDBJ whole genome shotgun (WGS) entry which is preliminary data.</text>
</comment>
<keyword evidence="13" id="KW-1185">Reference proteome</keyword>
<feature type="domain" description="HAMP" evidence="11">
    <location>
        <begin position="179"/>
        <end position="231"/>
    </location>
</feature>
<dbReference type="AlphaFoldDB" id="A0A506U4T7"/>
<evidence type="ECO:0000259" key="10">
    <source>
        <dbReference type="PROSITE" id="PS50109"/>
    </source>
</evidence>
<dbReference type="GO" id="GO:0005886">
    <property type="term" value="C:plasma membrane"/>
    <property type="evidence" value="ECO:0007669"/>
    <property type="project" value="TreeGrafter"/>
</dbReference>
<proteinExistence type="predicted"/>
<evidence type="ECO:0000256" key="7">
    <source>
        <dbReference type="ARBA" id="ARBA00022777"/>
    </source>
</evidence>
<keyword evidence="7" id="KW-0418">Kinase</keyword>
<keyword evidence="5" id="KW-0808">Transferase</keyword>
<evidence type="ECO:0000256" key="3">
    <source>
        <dbReference type="ARBA" id="ARBA00012438"/>
    </source>
</evidence>
<keyword evidence="9" id="KW-1133">Transmembrane helix</keyword>
<evidence type="ECO:0000259" key="11">
    <source>
        <dbReference type="PROSITE" id="PS50885"/>
    </source>
</evidence>
<dbReference type="SUPFAM" id="SSF55874">
    <property type="entry name" value="ATPase domain of HSP90 chaperone/DNA topoisomerase II/histidine kinase"/>
    <property type="match status" value="1"/>
</dbReference>
<dbReference type="InterPro" id="IPR003594">
    <property type="entry name" value="HATPase_dom"/>
</dbReference>
<dbReference type="Proteomes" id="UP000318801">
    <property type="component" value="Unassembled WGS sequence"/>
</dbReference>
<comment type="catalytic activity">
    <reaction evidence="1">
        <text>ATP + protein L-histidine = ADP + protein N-phospho-L-histidine.</text>
        <dbReference type="EC" id="2.7.13.3"/>
    </reaction>
</comment>
<dbReference type="SUPFAM" id="SSF47384">
    <property type="entry name" value="Homodimeric domain of signal transducing histidine kinase"/>
    <property type="match status" value="1"/>
</dbReference>
<keyword evidence="6" id="KW-0547">Nucleotide-binding</keyword>
<dbReference type="EMBL" id="VHLG01000009">
    <property type="protein sequence ID" value="TPW29393.1"/>
    <property type="molecule type" value="Genomic_DNA"/>
</dbReference>
<evidence type="ECO:0000256" key="9">
    <source>
        <dbReference type="SAM" id="Phobius"/>
    </source>
</evidence>
<dbReference type="InterPro" id="IPR003660">
    <property type="entry name" value="HAMP_dom"/>
</dbReference>
<evidence type="ECO:0000256" key="8">
    <source>
        <dbReference type="ARBA" id="ARBA00022840"/>
    </source>
</evidence>
<dbReference type="EC" id="2.7.13.3" evidence="3"/>
<evidence type="ECO:0000313" key="12">
    <source>
        <dbReference type="EMBL" id="TPW29393.1"/>
    </source>
</evidence>
<dbReference type="InterPro" id="IPR005467">
    <property type="entry name" value="His_kinase_dom"/>
</dbReference>
<dbReference type="SMART" id="SM00387">
    <property type="entry name" value="HATPase_c"/>
    <property type="match status" value="1"/>
</dbReference>
<dbReference type="GO" id="GO:0005524">
    <property type="term" value="F:ATP binding"/>
    <property type="evidence" value="ECO:0007669"/>
    <property type="project" value="UniProtKB-KW"/>
</dbReference>
<dbReference type="CDD" id="cd06225">
    <property type="entry name" value="HAMP"/>
    <property type="match status" value="1"/>
</dbReference>
<dbReference type="OrthoDB" id="9804645at2"/>
<gene>
    <name evidence="12" type="ORF">FJU08_13710</name>
</gene>
<dbReference type="PANTHER" id="PTHR44936">
    <property type="entry name" value="SENSOR PROTEIN CREC"/>
    <property type="match status" value="1"/>
</dbReference>
<evidence type="ECO:0000256" key="5">
    <source>
        <dbReference type="ARBA" id="ARBA00022679"/>
    </source>
</evidence>
<dbReference type="InterPro" id="IPR004358">
    <property type="entry name" value="Sig_transdc_His_kin-like_C"/>
</dbReference>
<dbReference type="Gene3D" id="1.10.287.130">
    <property type="match status" value="1"/>
</dbReference>
<evidence type="ECO:0000256" key="1">
    <source>
        <dbReference type="ARBA" id="ARBA00000085"/>
    </source>
</evidence>
<dbReference type="InterPro" id="IPR036097">
    <property type="entry name" value="HisK_dim/P_sf"/>
</dbReference>
<feature type="transmembrane region" description="Helical" evidence="9">
    <location>
        <begin position="12"/>
        <end position="32"/>
    </location>
</feature>
<organism evidence="12 13">
    <name type="scientific">Martelella alba</name>
    <dbReference type="NCBI Taxonomy" id="2590451"/>
    <lineage>
        <taxon>Bacteria</taxon>
        <taxon>Pseudomonadati</taxon>
        <taxon>Pseudomonadota</taxon>
        <taxon>Alphaproteobacteria</taxon>
        <taxon>Hyphomicrobiales</taxon>
        <taxon>Aurantimonadaceae</taxon>
        <taxon>Martelella</taxon>
    </lineage>
</organism>
<reference evidence="12 13" key="1">
    <citation type="submission" date="2019-06" db="EMBL/GenBank/DDBJ databases">
        <authorList>
            <person name="Li M."/>
        </authorList>
    </citation>
    <scope>NUCLEOTIDE SEQUENCE [LARGE SCALE GENOMIC DNA]</scope>
    <source>
        <strain evidence="12 13">BGMRC2036</strain>
    </source>
</reference>
<feature type="domain" description="Histidine kinase" evidence="10">
    <location>
        <begin position="239"/>
        <end position="437"/>
    </location>
</feature>
<protein>
    <recommendedName>
        <fullName evidence="3">histidine kinase</fullName>
        <ecNumber evidence="3">2.7.13.3</ecNumber>
    </recommendedName>
</protein>
<dbReference type="PROSITE" id="PS50885">
    <property type="entry name" value="HAMP"/>
    <property type="match status" value="1"/>
</dbReference>
<accession>A0A506U4T7</accession>
<keyword evidence="4" id="KW-0597">Phosphoprotein</keyword>
<dbReference type="PRINTS" id="PR00344">
    <property type="entry name" value="BCTRLSENSOR"/>
</dbReference>